<dbReference type="Proteomes" id="UP000182259">
    <property type="component" value="Chromosome I"/>
</dbReference>
<dbReference type="GO" id="GO:0005576">
    <property type="term" value="C:extracellular region"/>
    <property type="evidence" value="ECO:0007669"/>
    <property type="project" value="InterPro"/>
</dbReference>
<dbReference type="InterPro" id="IPR014044">
    <property type="entry name" value="CAP_dom"/>
</dbReference>
<dbReference type="InterPro" id="IPR001283">
    <property type="entry name" value="CRISP-related"/>
</dbReference>
<keyword evidence="1" id="KW-0732">Signal</keyword>
<dbReference type="Gene3D" id="3.40.33.10">
    <property type="entry name" value="CAP"/>
    <property type="match status" value="1"/>
</dbReference>
<dbReference type="PRINTS" id="PR00837">
    <property type="entry name" value="V5TPXLIKE"/>
</dbReference>
<dbReference type="InterPro" id="IPR035940">
    <property type="entry name" value="CAP_sf"/>
</dbReference>
<feature type="chain" id="PRO_5009680770" evidence="1">
    <location>
        <begin position="19"/>
        <end position="344"/>
    </location>
</feature>
<gene>
    <name evidence="3" type="ORF">SAMEA4029009_CIC11G00000005552</name>
</gene>
<organism evidence="3 4">
    <name type="scientific">Sungouiella intermedia</name>
    <dbReference type="NCBI Taxonomy" id="45354"/>
    <lineage>
        <taxon>Eukaryota</taxon>
        <taxon>Fungi</taxon>
        <taxon>Dikarya</taxon>
        <taxon>Ascomycota</taxon>
        <taxon>Saccharomycotina</taxon>
        <taxon>Pichiomycetes</taxon>
        <taxon>Metschnikowiaceae</taxon>
        <taxon>Sungouiella</taxon>
    </lineage>
</organism>
<accession>A0A1L0BEZ9</accession>
<proteinExistence type="predicted"/>
<evidence type="ECO:0000259" key="2">
    <source>
        <dbReference type="SMART" id="SM00198"/>
    </source>
</evidence>
<dbReference type="SUPFAM" id="SSF55797">
    <property type="entry name" value="PR-1-like"/>
    <property type="match status" value="1"/>
</dbReference>
<name>A0A1L0BEZ9_9ASCO</name>
<dbReference type="InterPro" id="IPR018244">
    <property type="entry name" value="Allrgn_V5/Tpx1_CS"/>
</dbReference>
<feature type="signal peptide" evidence="1">
    <location>
        <begin position="1"/>
        <end position="18"/>
    </location>
</feature>
<feature type="domain" description="SCP" evidence="2">
    <location>
        <begin position="208"/>
        <end position="334"/>
    </location>
</feature>
<dbReference type="CDD" id="cd05384">
    <property type="entry name" value="CAP_PRY1-like"/>
    <property type="match status" value="1"/>
</dbReference>
<evidence type="ECO:0000256" key="1">
    <source>
        <dbReference type="SAM" id="SignalP"/>
    </source>
</evidence>
<evidence type="ECO:0000313" key="3">
    <source>
        <dbReference type="EMBL" id="SGZ48847.1"/>
    </source>
</evidence>
<dbReference type="AlphaFoldDB" id="A0A1L0BEZ9"/>
<dbReference type="PROSITE" id="PS01009">
    <property type="entry name" value="CRISP_1"/>
    <property type="match status" value="1"/>
</dbReference>
<dbReference type="EMBL" id="LT635764">
    <property type="protein sequence ID" value="SGZ48847.1"/>
    <property type="molecule type" value="Genomic_DNA"/>
</dbReference>
<reference evidence="3 4" key="1">
    <citation type="submission" date="2016-10" db="EMBL/GenBank/DDBJ databases">
        <authorList>
            <person name="de Groot N.N."/>
        </authorList>
    </citation>
    <scope>NUCLEOTIDE SEQUENCE [LARGE SCALE GENOMIC DNA]</scope>
    <source>
        <strain evidence="3 4">PYCC 4715</strain>
    </source>
</reference>
<protein>
    <submittedName>
        <fullName evidence="3">CIC11C00000005552</fullName>
    </submittedName>
</protein>
<dbReference type="PANTHER" id="PTHR10334">
    <property type="entry name" value="CYSTEINE-RICH SECRETORY PROTEIN-RELATED"/>
    <property type="match status" value="1"/>
</dbReference>
<dbReference type="SMART" id="SM00198">
    <property type="entry name" value="SCP"/>
    <property type="match status" value="1"/>
</dbReference>
<evidence type="ECO:0000313" key="4">
    <source>
        <dbReference type="Proteomes" id="UP000182259"/>
    </source>
</evidence>
<sequence length="344" mass="35469">MRGFVVFVALFYTNIVLAAPITSWATVTAVTNADGSYYNPTQSVVAGAETAGATVATAVTPAPVATSSAASAGLTSLSSSGWVDILKSALSLLISDDGSSSTTSSSSGSDSLFSFSSLLKLLFGSSSSDSTLSSDLTTTAVATQTTSTILASTLPSTTSAATSTSSSGNLLIAALGGSGSSTSSASTLTLTNGIYDAIYNSNEEIDESFAKEILDAHNKVRALHGSGPLSWDNGPYSYAKNNADNYDCSGILTHTHGQYGENLAAGFKTGTSALMAWYDEGQTYDYSSANTYDHFTQVVWKDSTKVGCAYKDCTSSGWGLYIVCEYDPVGNVIGQNSENVLPLV</sequence>
<dbReference type="Pfam" id="PF00188">
    <property type="entry name" value="CAP"/>
    <property type="match status" value="1"/>
</dbReference>